<dbReference type="AlphaFoldDB" id="A0A3S4SG06"/>
<dbReference type="Proteomes" id="UP000276899">
    <property type="component" value="Chromosome"/>
</dbReference>
<keyword evidence="3" id="KW-1185">Reference proteome</keyword>
<keyword evidence="1" id="KW-0812">Transmembrane</keyword>
<evidence type="ECO:0000313" key="3">
    <source>
        <dbReference type="Proteomes" id="UP000276899"/>
    </source>
</evidence>
<feature type="transmembrane region" description="Helical" evidence="1">
    <location>
        <begin position="52"/>
        <end position="69"/>
    </location>
</feature>
<keyword evidence="1" id="KW-1133">Transmembrane helix</keyword>
<organism evidence="2 3">
    <name type="scientific">Actinomyces slackii</name>
    <dbReference type="NCBI Taxonomy" id="52774"/>
    <lineage>
        <taxon>Bacteria</taxon>
        <taxon>Bacillati</taxon>
        <taxon>Actinomycetota</taxon>
        <taxon>Actinomycetes</taxon>
        <taxon>Actinomycetales</taxon>
        <taxon>Actinomycetaceae</taxon>
        <taxon>Actinomyces</taxon>
    </lineage>
</organism>
<proteinExistence type="predicted"/>
<feature type="transmembrane region" description="Helical" evidence="1">
    <location>
        <begin position="153"/>
        <end position="174"/>
    </location>
</feature>
<dbReference type="STRING" id="1278298.GCA_000428685_00799"/>
<reference evidence="2 3" key="1">
    <citation type="submission" date="2018-12" db="EMBL/GenBank/DDBJ databases">
        <authorList>
            <consortium name="Pathogen Informatics"/>
        </authorList>
    </citation>
    <scope>NUCLEOTIDE SEQUENCE [LARGE SCALE GENOMIC DNA]</scope>
    <source>
        <strain evidence="2 3">NCTC11923</strain>
    </source>
</reference>
<keyword evidence="1" id="KW-0472">Membrane</keyword>
<accession>A0A3S4SG06</accession>
<name>A0A3S4SG06_9ACTO</name>
<protein>
    <submittedName>
        <fullName evidence="2">Uncharacterized protein</fullName>
    </submittedName>
</protein>
<dbReference type="KEGG" id="asla:NCTC11923_01790"/>
<feature type="transmembrane region" description="Helical" evidence="1">
    <location>
        <begin position="117"/>
        <end position="141"/>
    </location>
</feature>
<gene>
    <name evidence="2" type="ORF">NCTC11923_01790</name>
</gene>
<evidence type="ECO:0000256" key="1">
    <source>
        <dbReference type="SAM" id="Phobius"/>
    </source>
</evidence>
<sequence length="179" mass="18957">MLAGAMVAGAVVILPWYPLGEGAPLWWLGAAIALGTLILTQHPQPHIDDRDLDRILATGAFLTAAWLVVQWDATAAHGVRMLAGLCLMMGASLAVAGTRITWWWSPAVVPAIASMSPFLASLPMGICGLGLCLLGAIALVLMRGPAQADQYRAIMPLRFFFPLVSAVAVGLLAYRDILL</sequence>
<feature type="transmembrane region" description="Helical" evidence="1">
    <location>
        <begin position="81"/>
        <end position="105"/>
    </location>
</feature>
<dbReference type="EMBL" id="LR134363">
    <property type="protein sequence ID" value="VEG75136.1"/>
    <property type="molecule type" value="Genomic_DNA"/>
</dbReference>
<evidence type="ECO:0000313" key="2">
    <source>
        <dbReference type="EMBL" id="VEG75136.1"/>
    </source>
</evidence>